<evidence type="ECO:0000256" key="9">
    <source>
        <dbReference type="SAM" id="Phobius"/>
    </source>
</evidence>
<sequence>MIQSFRTFLAIRIAALIGLLIAGCLAFYVFESSAIETKLKAQRAEIMGKILAQKLANKRDVGITNAISLASDGRLATIVEQGDKAAGLEELGRIGESFKAQSNFKGIKIQLFDKKKRTFLRNWQPDDSGDVSEPLIPLLDKADSTGKAVAGLTVDKNGFFIRGTSSLKLDGRTVGYLQFLQGVGSVSRDFEKEDILYSLLLTPEAASRTSSLDNSASFEGLRLANKAWFSDAVLASLREFNINAVIKNGYLLEENFFVAAIPVRDVDNKLIGYHILAEPPALVALQIHNATSTARMFLILMALGFALMGVFISFMLNRTLLSPMHELAEHAREVAEGETDQEFTGDNRFELGTLTGAIVTMIESLKQRTLTAREQAQQAQVKSREANAALEKARESEAHNSNLLKSMHKVSGKAEQISHEVLDAVNALSKEVDMVTQGVEIQRDRMAETATAMEEMTATVTEVAQNASHAAVNAANSSDKAITGAQGVSEAVYSIEQIGTRIHALRDTMGQLGEQASSIGKVLNVITDIADQTNLLALNAAIEAARAGEAGRGFAVVADEVRKLAEKTMDATKEVGNAILSIQVAAQENVKAVESAAEDITKSTEASREAGRFMEEIVAIVAETSGQVDSIATASEEQSATSEEINRAVNDVNRIASETAEGMLRSANNLGSITALISELDAMVQRMATVEALETAHSDDLIPWSNRLCIGLDSVDKQHQRLVELINQLNRAMKNKASQGKMVEIVSGLGEYVVTHFGYEEKLFDKHGYPETPGHKDLHRKFVAKVSEFSDALAAGKTTVSIEVIQFLREWLTEHILVVDKAYVPFLKSKGAR</sequence>
<evidence type="ECO:0000256" key="4">
    <source>
        <dbReference type="ARBA" id="ARBA00023004"/>
    </source>
</evidence>
<dbReference type="Pfam" id="PF14827">
    <property type="entry name" value="dCache_3"/>
    <property type="match status" value="1"/>
</dbReference>
<evidence type="ECO:0000256" key="5">
    <source>
        <dbReference type="ARBA" id="ARBA00023224"/>
    </source>
</evidence>
<dbReference type="PANTHER" id="PTHR32089:SF112">
    <property type="entry name" value="LYSOZYME-LIKE PROTEIN-RELATED"/>
    <property type="match status" value="1"/>
</dbReference>
<evidence type="ECO:0000256" key="7">
    <source>
        <dbReference type="PROSITE-ProRule" id="PRU00284"/>
    </source>
</evidence>
<evidence type="ECO:0000256" key="3">
    <source>
        <dbReference type="ARBA" id="ARBA00022723"/>
    </source>
</evidence>
<evidence type="ECO:0000256" key="1">
    <source>
        <dbReference type="ARBA" id="ARBA00004370"/>
    </source>
</evidence>
<evidence type="ECO:0000259" key="11">
    <source>
        <dbReference type="PROSITE" id="PS50885"/>
    </source>
</evidence>
<dbReference type="PROSITE" id="PS50885">
    <property type="entry name" value="HAMP"/>
    <property type="match status" value="1"/>
</dbReference>
<evidence type="ECO:0000313" key="12">
    <source>
        <dbReference type="EMBL" id="QGY41542.1"/>
    </source>
</evidence>
<dbReference type="GO" id="GO:0046872">
    <property type="term" value="F:metal ion binding"/>
    <property type="evidence" value="ECO:0007669"/>
    <property type="project" value="UniProtKB-KW"/>
</dbReference>
<accession>A0A6I6JMQ4</accession>
<dbReference type="InterPro" id="IPR004089">
    <property type="entry name" value="MCPsignal_dom"/>
</dbReference>
<evidence type="ECO:0000256" key="6">
    <source>
        <dbReference type="ARBA" id="ARBA00029447"/>
    </source>
</evidence>
<dbReference type="RefSeq" id="WP_158949924.1">
    <property type="nucleotide sequence ID" value="NZ_CP046400.1"/>
</dbReference>
<dbReference type="PROSITE" id="PS00550">
    <property type="entry name" value="HEMERYTHRINS"/>
    <property type="match status" value="1"/>
</dbReference>
<dbReference type="Gene3D" id="1.20.120.50">
    <property type="entry name" value="Hemerythrin-like"/>
    <property type="match status" value="1"/>
</dbReference>
<dbReference type="NCBIfam" id="NF033749">
    <property type="entry name" value="bact_hemeryth"/>
    <property type="match status" value="1"/>
</dbReference>
<proteinExistence type="inferred from homology"/>
<comment type="subcellular location">
    <subcellularLocation>
        <location evidence="1">Membrane</location>
    </subcellularLocation>
</comment>
<dbReference type="AlphaFoldDB" id="A0A6I6JMQ4"/>
<dbReference type="SMART" id="SM00283">
    <property type="entry name" value="MA"/>
    <property type="match status" value="1"/>
</dbReference>
<keyword evidence="5 7" id="KW-0807">Transducer</keyword>
<dbReference type="PANTHER" id="PTHR32089">
    <property type="entry name" value="METHYL-ACCEPTING CHEMOTAXIS PROTEIN MCPB"/>
    <property type="match status" value="1"/>
</dbReference>
<dbReference type="InterPro" id="IPR035938">
    <property type="entry name" value="Hemerythrin-like_sf"/>
</dbReference>
<gene>
    <name evidence="12" type="ORF">GM415_15910</name>
</gene>
<name>A0A6I6JMQ4_9BACT</name>
<comment type="similarity">
    <text evidence="6">Belongs to the methyl-accepting chemotaxis (MCP) protein family.</text>
</comment>
<feature type="domain" description="HAMP" evidence="11">
    <location>
        <begin position="318"/>
        <end position="370"/>
    </location>
</feature>
<feature type="coiled-coil region" evidence="8">
    <location>
        <begin position="362"/>
        <end position="396"/>
    </location>
</feature>
<dbReference type="SUPFAM" id="SSF58104">
    <property type="entry name" value="Methyl-accepting chemotaxis protein (MCP) signaling domain"/>
    <property type="match status" value="1"/>
</dbReference>
<evidence type="ECO:0000256" key="8">
    <source>
        <dbReference type="SAM" id="Coils"/>
    </source>
</evidence>
<dbReference type="GO" id="GO:0006935">
    <property type="term" value="P:chemotaxis"/>
    <property type="evidence" value="ECO:0007669"/>
    <property type="project" value="UniProtKB-ARBA"/>
</dbReference>
<dbReference type="Pfam" id="PF00672">
    <property type="entry name" value="HAMP"/>
    <property type="match status" value="1"/>
</dbReference>
<keyword evidence="9" id="KW-1133">Transmembrane helix</keyword>
<evidence type="ECO:0000256" key="2">
    <source>
        <dbReference type="ARBA" id="ARBA00010587"/>
    </source>
</evidence>
<dbReference type="GO" id="GO:0016020">
    <property type="term" value="C:membrane"/>
    <property type="evidence" value="ECO:0007669"/>
    <property type="project" value="UniProtKB-SubCell"/>
</dbReference>
<comment type="similarity">
    <text evidence="2">Belongs to the hemerythrin family.</text>
</comment>
<dbReference type="InterPro" id="IPR016131">
    <property type="entry name" value="Haemerythrin_Fe_BS"/>
</dbReference>
<protein>
    <submittedName>
        <fullName evidence="12">Bacteriohemerythrin</fullName>
    </submittedName>
</protein>
<dbReference type="NCBIfam" id="TIGR02481">
    <property type="entry name" value="hemeryth_dom"/>
    <property type="match status" value="1"/>
</dbReference>
<feature type="coiled-coil region" evidence="8">
    <location>
        <begin position="712"/>
        <end position="739"/>
    </location>
</feature>
<keyword evidence="3" id="KW-0479">Metal-binding</keyword>
<dbReference type="SMART" id="SM00304">
    <property type="entry name" value="HAMP"/>
    <property type="match status" value="2"/>
</dbReference>
<dbReference type="InterPro" id="IPR003660">
    <property type="entry name" value="HAMP_dom"/>
</dbReference>
<dbReference type="GO" id="GO:0007165">
    <property type="term" value="P:signal transduction"/>
    <property type="evidence" value="ECO:0007669"/>
    <property type="project" value="UniProtKB-KW"/>
</dbReference>
<dbReference type="PROSITE" id="PS51257">
    <property type="entry name" value="PROKAR_LIPOPROTEIN"/>
    <property type="match status" value="1"/>
</dbReference>
<feature type="transmembrane region" description="Helical" evidence="9">
    <location>
        <begin position="9"/>
        <end position="30"/>
    </location>
</feature>
<reference evidence="12 13" key="1">
    <citation type="submission" date="2019-11" db="EMBL/GenBank/DDBJ databases">
        <authorList>
            <person name="Zheng R.K."/>
            <person name="Sun C.M."/>
        </authorList>
    </citation>
    <scope>NUCLEOTIDE SEQUENCE [LARGE SCALE GENOMIC DNA]</scope>
    <source>
        <strain evidence="12 13">SRB007</strain>
    </source>
</reference>
<evidence type="ECO:0000259" key="10">
    <source>
        <dbReference type="PROSITE" id="PS50111"/>
    </source>
</evidence>
<keyword evidence="8" id="KW-0175">Coiled coil</keyword>
<dbReference type="Pfam" id="PF00015">
    <property type="entry name" value="MCPsignal"/>
    <property type="match status" value="1"/>
</dbReference>
<feature type="transmembrane region" description="Helical" evidence="9">
    <location>
        <begin position="296"/>
        <end position="316"/>
    </location>
</feature>
<keyword evidence="9" id="KW-0472">Membrane</keyword>
<dbReference type="CDD" id="cd11386">
    <property type="entry name" value="MCP_signal"/>
    <property type="match status" value="1"/>
</dbReference>
<dbReference type="KEGG" id="psel:GM415_15910"/>
<dbReference type="PROSITE" id="PS50111">
    <property type="entry name" value="CHEMOTAXIS_TRANSDUC_2"/>
    <property type="match status" value="1"/>
</dbReference>
<feature type="domain" description="Methyl-accepting transducer" evidence="10">
    <location>
        <begin position="417"/>
        <end position="653"/>
    </location>
</feature>
<dbReference type="Pfam" id="PF01814">
    <property type="entry name" value="Hemerythrin"/>
    <property type="match status" value="1"/>
</dbReference>
<keyword evidence="4" id="KW-0408">Iron</keyword>
<dbReference type="FunFam" id="1.10.287.950:FF:000001">
    <property type="entry name" value="Methyl-accepting chemotaxis sensory transducer"/>
    <property type="match status" value="1"/>
</dbReference>
<keyword evidence="13" id="KW-1185">Reference proteome</keyword>
<dbReference type="SUPFAM" id="SSF47188">
    <property type="entry name" value="Hemerythrin-like"/>
    <property type="match status" value="1"/>
</dbReference>
<dbReference type="InterPro" id="IPR029150">
    <property type="entry name" value="dCache_3"/>
</dbReference>
<dbReference type="Gene3D" id="1.10.287.950">
    <property type="entry name" value="Methyl-accepting chemotaxis protein"/>
    <property type="match status" value="1"/>
</dbReference>
<organism evidence="12 13">
    <name type="scientific">Pseudodesulfovibrio cashew</name>
    <dbReference type="NCBI Taxonomy" id="2678688"/>
    <lineage>
        <taxon>Bacteria</taxon>
        <taxon>Pseudomonadati</taxon>
        <taxon>Thermodesulfobacteriota</taxon>
        <taxon>Desulfovibrionia</taxon>
        <taxon>Desulfovibrionales</taxon>
        <taxon>Desulfovibrionaceae</taxon>
    </lineage>
</organism>
<dbReference type="InterPro" id="IPR012827">
    <property type="entry name" value="Hemerythrin_metal-bd"/>
</dbReference>
<dbReference type="Proteomes" id="UP000428328">
    <property type="component" value="Chromosome"/>
</dbReference>
<dbReference type="CDD" id="cd12107">
    <property type="entry name" value="Hemerythrin"/>
    <property type="match status" value="1"/>
</dbReference>
<dbReference type="InterPro" id="IPR012312">
    <property type="entry name" value="Hemerythrin-like"/>
</dbReference>
<evidence type="ECO:0000313" key="13">
    <source>
        <dbReference type="Proteomes" id="UP000428328"/>
    </source>
</evidence>
<dbReference type="EMBL" id="CP046400">
    <property type="protein sequence ID" value="QGY41542.1"/>
    <property type="molecule type" value="Genomic_DNA"/>
</dbReference>
<keyword evidence="9" id="KW-0812">Transmembrane</keyword>
<dbReference type="Gene3D" id="6.10.340.10">
    <property type="match status" value="1"/>
</dbReference>
<dbReference type="CDD" id="cd06225">
    <property type="entry name" value="HAMP"/>
    <property type="match status" value="1"/>
</dbReference>